<dbReference type="GO" id="GO:0005634">
    <property type="term" value="C:nucleus"/>
    <property type="evidence" value="ECO:0007669"/>
    <property type="project" value="TreeGrafter"/>
</dbReference>
<dbReference type="PANTHER" id="PTHR17614">
    <property type="entry name" value="ZINC FINGER-CONTAINING"/>
    <property type="match status" value="1"/>
</dbReference>
<dbReference type="RefSeq" id="XP_030058331.1">
    <property type="nucleotide sequence ID" value="XM_030202471.1"/>
</dbReference>
<protein>
    <submittedName>
        <fullName evidence="7">Zinc finger protein 804B</fullName>
    </submittedName>
</protein>
<evidence type="ECO:0000256" key="4">
    <source>
        <dbReference type="SAM" id="MobiDB-lite"/>
    </source>
</evidence>
<evidence type="ECO:0000259" key="5">
    <source>
        <dbReference type="PROSITE" id="PS00028"/>
    </source>
</evidence>
<sequence>MCGNKGIEKRSTSRVIEGYSGKEKAIANALEDLKANFYCELCDKQYHKHQEFDNHINSYDHAHKQRLKELKQREFARNVASKSWKDEKKQEKALKRLYQLAELRKQSECASRSDPLFKALRTAIEKCPQEEMITYKDSRCTAGTKYALLREGENLSNRLSVKQQELSQSIDPLHVQSCPLPSNPIARPSSGSHRAGVSFCFSKKALLKLESSASVFHENTEETNDCCKPHHPKASQPVESIRPLAYIGDDSEEGKGKTDSTEADIPPATTQMLKESKVDNKGTEAIGSDQVLNSVEIDGSEVDLASSAKETEKGKECNRAEKWKECNRAEKSSQADVSNQRQVNNLFTQQNSNQHSDNVLIDQLTEFSLRKTTDQENASELNFNHNVVKIEKTLETSNIVFGSKETDTSNPLINDTNPETSFLHVLSKDGNTSLQWPTELLLFTKTQPTISYGCNPLYFDFKLFKTRKTTKRDEVNTENNEELLKTESMIKNENSSLLRDINMPIKKDKIKCPLKELPQEKCESNKNNIETKESRLETSKYLNENAPKQILYPEDQQNVVVIQNCSEAQKQKISLKRHLDDHENIVLRGINARNSIFCLNNKAKKLRTSKCGLINLETKYETQECCKSPLKEYDHNNGISDDENDAHDNYVSDKSSSYSRSPDCENNESSIQDCRYSSSGWHSTYSDTSVVSTTSSYTNAFSDHNSSHQNTRNHTSFFCERKYNAMEGLNIRQNYTLSSDDEHGHFFHTSQRVKDNIKTQKHKISRKNSKQSSHHRCTSKQSKNGQPHYCRKYKDRRESDFLERSHSKPVSSSGCSGYRRSGCSSSGSFSKAKVHFLHKINRERNIGTNSTMGKEEPLHDNIHNTALHSKNYDRLYINSLENNTVEEKISSIEDSLLEKAQSNKQEEKVNTPEGKKYSESFYNIKLPPSARGPKIIPLQETVSLVNERSIKNNEADTIENGVNKNRVGESQKYELNVTTSTDCNNSFLKDIIQIETECHCGGAEIQKAAEGPLISQVQPFIQSCDPIPTDFHGAFQSKNYSVSTNSVDTKEEQRRLTEENMSSCQSEGNSDHCYDRSMQSYVDEDHELQDHNKSVSPLAPQTITFSPDEVDKYRILQMQAQQHMQKQFFSKHLKVVPATAPAAFSTTSTFQPVPIQHHASITTIHHSFLQHYTHPAPVHHRNSHFPLTHIYPHSHSHFIPISLSALTPTIIPTHPAFLTGYPIHLLSATAIHPSQLTMQPFPHTAFIPTLIAPHLGTGVASSIHLHPIIHPMFHGQDFHHHSGFGHSHS</sequence>
<dbReference type="InterPro" id="IPR013087">
    <property type="entry name" value="Znf_C2H2_type"/>
</dbReference>
<reference evidence="7" key="1">
    <citation type="submission" date="2025-08" db="UniProtKB">
        <authorList>
            <consortium name="RefSeq"/>
        </authorList>
    </citation>
    <scope>IDENTIFICATION</scope>
</reference>
<feature type="domain" description="C2H2-type" evidence="5">
    <location>
        <begin position="39"/>
        <end position="61"/>
    </location>
</feature>
<dbReference type="PANTHER" id="PTHR17614:SF12">
    <property type="entry name" value="ZINC FINGER PROTEIN 804B"/>
    <property type="match status" value="1"/>
</dbReference>
<dbReference type="GeneID" id="115469660"/>
<dbReference type="OrthoDB" id="4822at2759"/>
<feature type="compositionally biased region" description="Basic and acidic residues" evidence="4">
    <location>
        <begin position="795"/>
        <end position="806"/>
    </location>
</feature>
<dbReference type="GO" id="GO:0008270">
    <property type="term" value="F:zinc ion binding"/>
    <property type="evidence" value="ECO:0007669"/>
    <property type="project" value="UniProtKB-KW"/>
</dbReference>
<keyword evidence="1" id="KW-0479">Metal-binding</keyword>
<dbReference type="PROSITE" id="PS00028">
    <property type="entry name" value="ZINC_FINGER_C2H2_1"/>
    <property type="match status" value="1"/>
</dbReference>
<feature type="compositionally biased region" description="Basic residues" evidence="4">
    <location>
        <begin position="759"/>
        <end position="778"/>
    </location>
</feature>
<dbReference type="InterPro" id="IPR036236">
    <property type="entry name" value="Znf_C2H2_sf"/>
</dbReference>
<evidence type="ECO:0000256" key="2">
    <source>
        <dbReference type="ARBA" id="ARBA00022771"/>
    </source>
</evidence>
<proteinExistence type="predicted"/>
<accession>A0A6P7XZL4</accession>
<dbReference type="SUPFAM" id="SSF57667">
    <property type="entry name" value="beta-beta-alpha zinc fingers"/>
    <property type="match status" value="1"/>
</dbReference>
<organism evidence="6 7">
    <name type="scientific">Microcaecilia unicolor</name>
    <dbReference type="NCBI Taxonomy" id="1415580"/>
    <lineage>
        <taxon>Eukaryota</taxon>
        <taxon>Metazoa</taxon>
        <taxon>Chordata</taxon>
        <taxon>Craniata</taxon>
        <taxon>Vertebrata</taxon>
        <taxon>Euteleostomi</taxon>
        <taxon>Amphibia</taxon>
        <taxon>Gymnophiona</taxon>
        <taxon>Siphonopidae</taxon>
        <taxon>Microcaecilia</taxon>
    </lineage>
</organism>
<feature type="compositionally biased region" description="Low complexity" evidence="4">
    <location>
        <begin position="652"/>
        <end position="661"/>
    </location>
</feature>
<dbReference type="FunCoup" id="A0A6P7XZL4">
    <property type="interactions" value="559"/>
</dbReference>
<keyword evidence="6" id="KW-1185">Reference proteome</keyword>
<evidence type="ECO:0000313" key="7">
    <source>
        <dbReference type="RefSeq" id="XP_030058331.1"/>
    </source>
</evidence>
<dbReference type="KEGG" id="muo:115469660"/>
<name>A0A6P7XZL4_9AMPH</name>
<dbReference type="InterPro" id="IPR052445">
    <property type="entry name" value="ZnF-G_patch_domain"/>
</dbReference>
<dbReference type="Proteomes" id="UP000515156">
    <property type="component" value="Chromosome 1"/>
</dbReference>
<gene>
    <name evidence="7" type="primary">ZNF804B</name>
</gene>
<feature type="compositionally biased region" description="Low complexity" evidence="4">
    <location>
        <begin position="811"/>
        <end position="826"/>
    </location>
</feature>
<evidence type="ECO:0000256" key="1">
    <source>
        <dbReference type="ARBA" id="ARBA00022723"/>
    </source>
</evidence>
<evidence type="ECO:0000313" key="6">
    <source>
        <dbReference type="Proteomes" id="UP000515156"/>
    </source>
</evidence>
<feature type="region of interest" description="Disordered" evidence="4">
    <location>
        <begin position="636"/>
        <end position="671"/>
    </location>
</feature>
<feature type="region of interest" description="Disordered" evidence="4">
    <location>
        <begin position="747"/>
        <end position="826"/>
    </location>
</feature>
<keyword evidence="2" id="KW-0863">Zinc-finger</keyword>
<feature type="region of interest" description="Disordered" evidence="4">
    <location>
        <begin position="248"/>
        <end position="267"/>
    </location>
</feature>
<evidence type="ECO:0000256" key="3">
    <source>
        <dbReference type="ARBA" id="ARBA00022833"/>
    </source>
</evidence>
<dbReference type="CTD" id="219578"/>
<dbReference type="InParanoid" id="A0A6P7XZL4"/>
<keyword evidence="3" id="KW-0862">Zinc</keyword>